<evidence type="ECO:0000313" key="1">
    <source>
        <dbReference type="EMBL" id="CAE7665699.1"/>
    </source>
</evidence>
<comment type="caution">
    <text evidence="1">The sequence shown here is derived from an EMBL/GenBank/DDBJ whole genome shotgun (WGS) entry which is preliminary data.</text>
</comment>
<name>A0A812WCE1_9DINO</name>
<dbReference type="AlphaFoldDB" id="A0A812WCE1"/>
<dbReference type="Proteomes" id="UP000601435">
    <property type="component" value="Unassembled WGS sequence"/>
</dbReference>
<accession>A0A812WCE1</accession>
<reference evidence="1" key="1">
    <citation type="submission" date="2021-02" db="EMBL/GenBank/DDBJ databases">
        <authorList>
            <person name="Dougan E. K."/>
            <person name="Rhodes N."/>
            <person name="Thang M."/>
            <person name="Chan C."/>
        </authorList>
    </citation>
    <scope>NUCLEOTIDE SEQUENCE</scope>
</reference>
<dbReference type="OrthoDB" id="436305at2759"/>
<gene>
    <name evidence="1" type="primary">Cbr3</name>
    <name evidence="1" type="ORF">SNEC2469_LOCUS19003</name>
</gene>
<dbReference type="InterPro" id="IPR036291">
    <property type="entry name" value="NAD(P)-bd_dom_sf"/>
</dbReference>
<dbReference type="Gene3D" id="3.40.50.720">
    <property type="entry name" value="NAD(P)-binding Rossmann-like Domain"/>
    <property type="match status" value="1"/>
</dbReference>
<protein>
    <submittedName>
        <fullName evidence="1">Cbr3 protein</fullName>
    </submittedName>
</protein>
<organism evidence="1 2">
    <name type="scientific">Symbiodinium necroappetens</name>
    <dbReference type="NCBI Taxonomy" id="1628268"/>
    <lineage>
        <taxon>Eukaryota</taxon>
        <taxon>Sar</taxon>
        <taxon>Alveolata</taxon>
        <taxon>Dinophyceae</taxon>
        <taxon>Suessiales</taxon>
        <taxon>Symbiodiniaceae</taxon>
        <taxon>Symbiodinium</taxon>
    </lineage>
</organism>
<dbReference type="SUPFAM" id="SSF51735">
    <property type="entry name" value="NAD(P)-binding Rossmann-fold domains"/>
    <property type="match status" value="1"/>
</dbReference>
<sequence length="85" mass="9488">MTSFCHKFMAAYEAAAQEQAEKPLPHLQSGFWLQSYGFSKACLNRYCQIMASKHPGLSCVACSPGFVETEMVKSYRGDSKLKTVE</sequence>
<keyword evidence="2" id="KW-1185">Reference proteome</keyword>
<evidence type="ECO:0000313" key="2">
    <source>
        <dbReference type="Proteomes" id="UP000601435"/>
    </source>
</evidence>
<feature type="non-terminal residue" evidence="1">
    <location>
        <position position="85"/>
    </location>
</feature>
<proteinExistence type="predicted"/>
<dbReference type="EMBL" id="CAJNJA010032285">
    <property type="protein sequence ID" value="CAE7665699.1"/>
    <property type="molecule type" value="Genomic_DNA"/>
</dbReference>